<evidence type="ECO:0000313" key="2">
    <source>
        <dbReference type="EMBL" id="OUM89642.1"/>
    </source>
</evidence>
<feature type="domain" description="Peptidase M16 C-terminal" evidence="1">
    <location>
        <begin position="196"/>
        <end position="365"/>
    </location>
</feature>
<reference evidence="3" key="1">
    <citation type="submission" date="2016-06" db="EMBL/GenBank/DDBJ databases">
        <authorList>
            <person name="Nascimento L."/>
            <person name="Pereira R.V."/>
            <person name="Martins L.F."/>
            <person name="Quaggio R.B."/>
            <person name="Silva A.M."/>
            <person name="Setubal J.C."/>
        </authorList>
    </citation>
    <scope>NUCLEOTIDE SEQUENCE [LARGE SCALE GENOMIC DNA]</scope>
</reference>
<dbReference type="InterPro" id="IPR011249">
    <property type="entry name" value="Metalloenz_LuxS/M16"/>
</dbReference>
<dbReference type="PANTHER" id="PTHR11851:SF186">
    <property type="entry name" value="INACTIVE METALLOPROTEASE YMFF-RELATED"/>
    <property type="match status" value="1"/>
</dbReference>
<dbReference type="InterPro" id="IPR007863">
    <property type="entry name" value="Peptidase_M16_C"/>
</dbReference>
<evidence type="ECO:0000259" key="1">
    <source>
        <dbReference type="Pfam" id="PF05193"/>
    </source>
</evidence>
<protein>
    <recommendedName>
        <fullName evidence="1">Peptidase M16 C-terminal domain-containing protein</fullName>
    </recommendedName>
</protein>
<dbReference type="AlphaFoldDB" id="A0A1Y3PQJ8"/>
<dbReference type="Gene3D" id="3.30.830.10">
    <property type="entry name" value="Metalloenzyme, LuxS/M16 peptidase-like"/>
    <property type="match status" value="2"/>
</dbReference>
<comment type="caution">
    <text evidence="2">The sequence shown here is derived from an EMBL/GenBank/DDBJ whole genome shotgun (WGS) entry which is preliminary data.</text>
</comment>
<organism evidence="2 3">
    <name type="scientific">Bacillus thermozeamaize</name>
    <dbReference type="NCBI Taxonomy" id="230954"/>
    <lineage>
        <taxon>Bacteria</taxon>
        <taxon>Bacillati</taxon>
        <taxon>Bacillota</taxon>
        <taxon>Bacilli</taxon>
        <taxon>Bacillales</taxon>
        <taxon>Bacillaceae</taxon>
        <taxon>Bacillus</taxon>
    </lineage>
</organism>
<dbReference type="SUPFAM" id="SSF63411">
    <property type="entry name" value="LuxS/MPP-like metallohydrolase"/>
    <property type="match status" value="2"/>
</dbReference>
<dbReference type="PANTHER" id="PTHR11851">
    <property type="entry name" value="METALLOPROTEASE"/>
    <property type="match status" value="1"/>
</dbReference>
<sequence>MSPNTGPWFRSTSLPGMNLHIYPTKQFKTVTLVLMMQQALTEEAVTPTAMLAQVLKRGSARYPTIQAMKRYLDNLYGASFQVDVDKRGERQVLQFYLDLPHAKYLSGEKDLLEKGVAFLADVLLHPLVDEQGGFAPRYVEAGKDSLRRQIQGIIDDKIRYAQERCIEEMCQNEPFRLLPYGRLEDLETVESKPLFQHYRRVLEQSPIDLFVVGQVQEQDVVSAVQRHFTFQTRQVKPLSPAGGDPIHVDEVRSVVEELDVTQGKLNLGLRTGGLTLASPEYPALMVYNGLLGGFAHSKLFRNVREKASLAYYASSRLDSLKGILMIQTGIEVSNYQRTLDIVKEQLEMMRQGNFSQLEIEQTKSLLVHHLREVHDRAGLLVDYAFRGLVAGVRQTPDELIQRILSVTREEIQQVAERIELDTVYFLRNRQQEEGAV</sequence>
<gene>
    <name evidence="2" type="ORF">BAA01_02395</name>
</gene>
<dbReference type="EMBL" id="LZRT01000036">
    <property type="protein sequence ID" value="OUM89642.1"/>
    <property type="molecule type" value="Genomic_DNA"/>
</dbReference>
<proteinExistence type="predicted"/>
<name>A0A1Y3PQJ8_9BACI</name>
<evidence type="ECO:0000313" key="3">
    <source>
        <dbReference type="Proteomes" id="UP000196475"/>
    </source>
</evidence>
<dbReference type="NCBIfam" id="NF047422">
    <property type="entry name" value="YfmF_fam"/>
    <property type="match status" value="1"/>
</dbReference>
<dbReference type="Pfam" id="PF05193">
    <property type="entry name" value="Peptidase_M16_C"/>
    <property type="match status" value="1"/>
</dbReference>
<accession>A0A1Y3PQJ8</accession>
<dbReference type="Proteomes" id="UP000196475">
    <property type="component" value="Unassembled WGS sequence"/>
</dbReference>
<dbReference type="InterPro" id="IPR050361">
    <property type="entry name" value="MPP/UQCRC_Complex"/>
</dbReference>
<dbReference type="GO" id="GO:0046872">
    <property type="term" value="F:metal ion binding"/>
    <property type="evidence" value="ECO:0007669"/>
    <property type="project" value="InterPro"/>
</dbReference>